<dbReference type="PANTHER" id="PTHR37984">
    <property type="entry name" value="PROTEIN CBG26694"/>
    <property type="match status" value="1"/>
</dbReference>
<evidence type="ECO:0000256" key="2">
    <source>
        <dbReference type="ARBA" id="ARBA00022679"/>
    </source>
</evidence>
<dbReference type="CDD" id="cd01647">
    <property type="entry name" value="RT_LTR"/>
    <property type="match status" value="1"/>
</dbReference>
<protein>
    <submittedName>
        <fullName evidence="10">RNA-directed DNA polymerase (Reverse transcriptase)</fullName>
    </submittedName>
</protein>
<keyword evidence="5" id="KW-0255">Endonuclease</keyword>
<dbReference type="EMBL" id="LXQA010054417">
    <property type="protein sequence ID" value="MCI04135.1"/>
    <property type="molecule type" value="Genomic_DNA"/>
</dbReference>
<keyword evidence="6" id="KW-0378">Hydrolase</keyword>
<evidence type="ECO:0000259" key="9">
    <source>
        <dbReference type="PROSITE" id="PS50878"/>
    </source>
</evidence>
<keyword evidence="1" id="KW-0645">Protease</keyword>
<dbReference type="GO" id="GO:0006508">
    <property type="term" value="P:proteolysis"/>
    <property type="evidence" value="ECO:0007669"/>
    <property type="project" value="UniProtKB-KW"/>
</dbReference>
<dbReference type="GO" id="GO:0008233">
    <property type="term" value="F:peptidase activity"/>
    <property type="evidence" value="ECO:0007669"/>
    <property type="project" value="UniProtKB-KW"/>
</dbReference>
<dbReference type="InterPro" id="IPR041577">
    <property type="entry name" value="RT_RNaseH_2"/>
</dbReference>
<dbReference type="FunFam" id="3.30.70.270:FF:000020">
    <property type="entry name" value="Transposon Tf2-6 polyprotein-like Protein"/>
    <property type="match status" value="1"/>
</dbReference>
<feature type="non-terminal residue" evidence="10">
    <location>
        <position position="1"/>
    </location>
</feature>
<dbReference type="InterPro" id="IPR043502">
    <property type="entry name" value="DNA/RNA_pol_sf"/>
</dbReference>
<evidence type="ECO:0000256" key="3">
    <source>
        <dbReference type="ARBA" id="ARBA00022695"/>
    </source>
</evidence>
<keyword evidence="4" id="KW-0540">Nuclease</keyword>
<reference evidence="10 11" key="1">
    <citation type="journal article" date="2018" name="Front. Plant Sci.">
        <title>Red Clover (Trifolium pratense) and Zigzag Clover (T. medium) - A Picture of Genomic Similarities and Differences.</title>
        <authorList>
            <person name="Dluhosova J."/>
            <person name="Istvanek J."/>
            <person name="Nedelnik J."/>
            <person name="Repkova J."/>
        </authorList>
    </citation>
    <scope>NUCLEOTIDE SEQUENCE [LARGE SCALE GENOMIC DNA]</scope>
    <source>
        <strain evidence="11">cv. 10/8</strain>
        <tissue evidence="10">Leaf</tissue>
    </source>
</reference>
<dbReference type="GO" id="GO:0004519">
    <property type="term" value="F:endonuclease activity"/>
    <property type="evidence" value="ECO:0007669"/>
    <property type="project" value="UniProtKB-KW"/>
</dbReference>
<dbReference type="SUPFAM" id="SSF56672">
    <property type="entry name" value="DNA/RNA polymerases"/>
    <property type="match status" value="1"/>
</dbReference>
<evidence type="ECO:0000256" key="4">
    <source>
        <dbReference type="ARBA" id="ARBA00022722"/>
    </source>
</evidence>
<keyword evidence="8" id="KW-0511">Multifunctional enzyme</keyword>
<dbReference type="Pfam" id="PF17919">
    <property type="entry name" value="RT_RNaseH_2"/>
    <property type="match status" value="1"/>
</dbReference>
<dbReference type="AlphaFoldDB" id="A0A392P020"/>
<comment type="caution">
    <text evidence="10">The sequence shown here is derived from an EMBL/GenBank/DDBJ whole genome shotgun (WGS) entry which is preliminary data.</text>
</comment>
<dbReference type="InterPro" id="IPR043128">
    <property type="entry name" value="Rev_trsase/Diguanyl_cyclase"/>
</dbReference>
<keyword evidence="11" id="KW-1185">Reference proteome</keyword>
<feature type="domain" description="Reverse transcriptase" evidence="9">
    <location>
        <begin position="1"/>
        <end position="175"/>
    </location>
</feature>
<organism evidence="10 11">
    <name type="scientific">Trifolium medium</name>
    <dbReference type="NCBI Taxonomy" id="97028"/>
    <lineage>
        <taxon>Eukaryota</taxon>
        <taxon>Viridiplantae</taxon>
        <taxon>Streptophyta</taxon>
        <taxon>Embryophyta</taxon>
        <taxon>Tracheophyta</taxon>
        <taxon>Spermatophyta</taxon>
        <taxon>Magnoliopsida</taxon>
        <taxon>eudicotyledons</taxon>
        <taxon>Gunneridae</taxon>
        <taxon>Pentapetalae</taxon>
        <taxon>rosids</taxon>
        <taxon>fabids</taxon>
        <taxon>Fabales</taxon>
        <taxon>Fabaceae</taxon>
        <taxon>Papilionoideae</taxon>
        <taxon>50 kb inversion clade</taxon>
        <taxon>NPAAA clade</taxon>
        <taxon>Hologalegina</taxon>
        <taxon>IRL clade</taxon>
        <taxon>Trifolieae</taxon>
        <taxon>Trifolium</taxon>
    </lineage>
</organism>
<name>A0A392P020_9FABA</name>
<keyword evidence="7 10" id="KW-0695">RNA-directed DNA polymerase</keyword>
<dbReference type="PANTHER" id="PTHR37984:SF5">
    <property type="entry name" value="PROTEIN NYNRIN-LIKE"/>
    <property type="match status" value="1"/>
</dbReference>
<dbReference type="Proteomes" id="UP000265520">
    <property type="component" value="Unassembled WGS sequence"/>
</dbReference>
<dbReference type="InterPro" id="IPR050951">
    <property type="entry name" value="Retrovirus_Pol_polyprotein"/>
</dbReference>
<dbReference type="Pfam" id="PF00078">
    <property type="entry name" value="RVT_1"/>
    <property type="match status" value="1"/>
</dbReference>
<evidence type="ECO:0000256" key="5">
    <source>
        <dbReference type="ARBA" id="ARBA00022759"/>
    </source>
</evidence>
<sequence>IQPSHSAYSSPVILVKKKDETWRMCVDYRALNKVTIPDKFPIPVIDELLDELHGAKYFSKIDLKSGYHQVRVRREDVHKTAFRTHEGHYEFLVMPFGLMNAPSTFQALMNELFKPMLRKYVLVFFDDILIYSATWKEHLSHLESALEVLAGNQLVANRKKCAFAQAKVEYLGHVISFDGVAMDPSKVECVVQWPIPKHVKGVRGFLGLTGYYRKFIRGYGKVAKPLTELTKKDGFKWGSKEQEAFDTLKRHVTTAPVLALPDFTKEFTIESDASGNGLGAILLQQGRPIAYFSKALGDRNLTKSAYE</sequence>
<evidence type="ECO:0000256" key="1">
    <source>
        <dbReference type="ARBA" id="ARBA00022670"/>
    </source>
</evidence>
<evidence type="ECO:0000313" key="11">
    <source>
        <dbReference type="Proteomes" id="UP000265520"/>
    </source>
</evidence>
<accession>A0A392P020</accession>
<keyword evidence="2" id="KW-0808">Transferase</keyword>
<dbReference type="FunFam" id="3.10.10.10:FF:000007">
    <property type="entry name" value="Retrovirus-related Pol polyprotein from transposon 17.6-like Protein"/>
    <property type="match status" value="1"/>
</dbReference>
<evidence type="ECO:0000313" key="10">
    <source>
        <dbReference type="EMBL" id="MCI04135.1"/>
    </source>
</evidence>
<dbReference type="PROSITE" id="PS50878">
    <property type="entry name" value="RT_POL"/>
    <property type="match status" value="1"/>
</dbReference>
<evidence type="ECO:0000256" key="7">
    <source>
        <dbReference type="ARBA" id="ARBA00022918"/>
    </source>
</evidence>
<proteinExistence type="predicted"/>
<dbReference type="Gene3D" id="3.30.70.270">
    <property type="match status" value="2"/>
</dbReference>
<evidence type="ECO:0000256" key="6">
    <source>
        <dbReference type="ARBA" id="ARBA00022801"/>
    </source>
</evidence>
<dbReference type="Gene3D" id="3.10.10.10">
    <property type="entry name" value="HIV Type 1 Reverse Transcriptase, subunit A, domain 1"/>
    <property type="match status" value="1"/>
</dbReference>
<dbReference type="GO" id="GO:0003964">
    <property type="term" value="F:RNA-directed DNA polymerase activity"/>
    <property type="evidence" value="ECO:0007669"/>
    <property type="project" value="UniProtKB-KW"/>
</dbReference>
<keyword evidence="3" id="KW-0548">Nucleotidyltransferase</keyword>
<feature type="non-terminal residue" evidence="10">
    <location>
        <position position="307"/>
    </location>
</feature>
<evidence type="ECO:0000256" key="8">
    <source>
        <dbReference type="ARBA" id="ARBA00023268"/>
    </source>
</evidence>
<dbReference type="InterPro" id="IPR000477">
    <property type="entry name" value="RT_dom"/>
</dbReference>